<keyword evidence="2" id="KW-0808">Transferase</keyword>
<dbReference type="Gene3D" id="3.90.1200.10">
    <property type="match status" value="1"/>
</dbReference>
<dbReference type="Proteomes" id="UP000291289">
    <property type="component" value="Unassembled WGS sequence"/>
</dbReference>
<evidence type="ECO:0000313" key="3">
    <source>
        <dbReference type="Proteomes" id="UP000291289"/>
    </source>
</evidence>
<dbReference type="InterPro" id="IPR050249">
    <property type="entry name" value="Pseudomonas-type_ThrB"/>
</dbReference>
<organism evidence="2 3">
    <name type="scientific">Alloscardovia theropitheci</name>
    <dbReference type="NCBI Taxonomy" id="2496842"/>
    <lineage>
        <taxon>Bacteria</taxon>
        <taxon>Bacillati</taxon>
        <taxon>Actinomycetota</taxon>
        <taxon>Actinomycetes</taxon>
        <taxon>Bifidobacteriales</taxon>
        <taxon>Bifidobacteriaceae</taxon>
        <taxon>Alloscardovia</taxon>
    </lineage>
</organism>
<dbReference type="PANTHER" id="PTHR21064:SF5">
    <property type="entry name" value="SLR1880 PROTEIN"/>
    <property type="match status" value="1"/>
</dbReference>
<dbReference type="InterPro" id="IPR011009">
    <property type="entry name" value="Kinase-like_dom_sf"/>
</dbReference>
<evidence type="ECO:0000259" key="1">
    <source>
        <dbReference type="Pfam" id="PF01636"/>
    </source>
</evidence>
<proteinExistence type="predicted"/>
<evidence type="ECO:0000313" key="2">
    <source>
        <dbReference type="EMBL" id="TCD53955.1"/>
    </source>
</evidence>
<reference evidence="2 3" key="1">
    <citation type="submission" date="2018-12" db="EMBL/GenBank/DDBJ databases">
        <title>Alloscrdovia theropitheci sp. nov: a novel taxon from the feces of the bleeding-herat monkey (Theropithecus geleda).</title>
        <authorList>
            <person name="Modesto M."/>
        </authorList>
    </citation>
    <scope>NUCLEOTIDE SEQUENCE [LARGE SCALE GENOMIC DNA]</scope>
    <source>
        <strain evidence="2 3">GLDI4/2</strain>
    </source>
</reference>
<dbReference type="PANTHER" id="PTHR21064">
    <property type="entry name" value="AMINOGLYCOSIDE PHOSPHOTRANSFERASE DOMAIN-CONTAINING PROTEIN-RELATED"/>
    <property type="match status" value="1"/>
</dbReference>
<dbReference type="GO" id="GO:0016740">
    <property type="term" value="F:transferase activity"/>
    <property type="evidence" value="ECO:0007669"/>
    <property type="project" value="UniProtKB-KW"/>
</dbReference>
<protein>
    <submittedName>
        <fullName evidence="2">Aminoglycoside phosphotransferase family protein</fullName>
    </submittedName>
</protein>
<dbReference type="OrthoDB" id="526037at2"/>
<dbReference type="AlphaFoldDB" id="A0A4R0QS71"/>
<feature type="domain" description="Aminoglycoside phosphotransferase" evidence="1">
    <location>
        <begin position="28"/>
        <end position="251"/>
    </location>
</feature>
<keyword evidence="3" id="KW-1185">Reference proteome</keyword>
<gene>
    <name evidence="2" type="ORF">EJ419_05860</name>
</gene>
<dbReference type="EMBL" id="RXLP01000023">
    <property type="protein sequence ID" value="TCD53955.1"/>
    <property type="molecule type" value="Genomic_DNA"/>
</dbReference>
<accession>A0A4R0QS71</accession>
<dbReference type="RefSeq" id="WP_131284570.1">
    <property type="nucleotide sequence ID" value="NZ_RXLP01000023.1"/>
</dbReference>
<dbReference type="SUPFAM" id="SSF56112">
    <property type="entry name" value="Protein kinase-like (PK-like)"/>
    <property type="match status" value="1"/>
</dbReference>
<name>A0A4R0QS71_9BIFI</name>
<sequence length="366" mass="42022">MSDYKNLTPHILDQVVHEFSIVGDVKSIEPYGSGHINTTYLVTTDSRRYVLQCMNTSIFPDTDQLMRNIELVTDFLSQRGQETLSLVRTRDGHTYLEYEGKPFRMYDFIENSMSYNLVENPAVFESAGLAFGQFQNDLSYFDASELSETIKDFHNTPVRFNQLLAAVESDPVHRAQAVREEIDFFSQRRDEYRVVVDELESLSLPLRVTHNDTKLNNILFDADSNKPRAIIDLDTVMPGSMLYDFGDSIRFGAATALEDEKDLSLVHFSLELFRSYANGFIAAQRQTITDREAQLLAFSGRLMTAECGMRFLADYISGDVYFSTKYDEHNLVRARTQIKLIQEMEEKYRESQEIIDSIMNSSALTH</sequence>
<dbReference type="InterPro" id="IPR002575">
    <property type="entry name" value="Aminoglycoside_PTrfase"/>
</dbReference>
<comment type="caution">
    <text evidence="2">The sequence shown here is derived from an EMBL/GenBank/DDBJ whole genome shotgun (WGS) entry which is preliminary data.</text>
</comment>
<dbReference type="Pfam" id="PF01636">
    <property type="entry name" value="APH"/>
    <property type="match status" value="1"/>
</dbReference>
<dbReference type="Gene3D" id="3.30.200.20">
    <property type="entry name" value="Phosphorylase Kinase, domain 1"/>
    <property type="match status" value="1"/>
</dbReference>